<protein>
    <submittedName>
        <fullName evidence="2">Uncharacterized protein</fullName>
    </submittedName>
</protein>
<dbReference type="AlphaFoldDB" id="A0A096B3T9"/>
<keyword evidence="1" id="KW-1133">Transmembrane helix</keyword>
<feature type="transmembrane region" description="Helical" evidence="1">
    <location>
        <begin position="21"/>
        <end position="44"/>
    </location>
</feature>
<proteinExistence type="predicted"/>
<keyword evidence="1" id="KW-0472">Membrane</keyword>
<name>A0A096B3T9_9BACT</name>
<dbReference type="Proteomes" id="UP000029578">
    <property type="component" value="Unassembled WGS sequence"/>
</dbReference>
<organism evidence="2 3">
    <name type="scientific">Prevotella melaninogenica DNF00666</name>
    <dbReference type="NCBI Taxonomy" id="1401073"/>
    <lineage>
        <taxon>Bacteria</taxon>
        <taxon>Pseudomonadati</taxon>
        <taxon>Bacteroidota</taxon>
        <taxon>Bacteroidia</taxon>
        <taxon>Bacteroidales</taxon>
        <taxon>Prevotellaceae</taxon>
        <taxon>Prevotella</taxon>
    </lineage>
</organism>
<reference evidence="2 3" key="1">
    <citation type="submission" date="2014-07" db="EMBL/GenBank/DDBJ databases">
        <authorList>
            <person name="McCorrison J."/>
            <person name="Sanka R."/>
            <person name="Torralba M."/>
            <person name="Gillis M."/>
            <person name="Haft D.H."/>
            <person name="Methe B."/>
            <person name="Sutton G."/>
            <person name="Nelson K.E."/>
        </authorList>
    </citation>
    <scope>NUCLEOTIDE SEQUENCE [LARGE SCALE GENOMIC DNA]</scope>
    <source>
        <strain evidence="2 3">DNF00666</strain>
    </source>
</reference>
<sequence length="60" mass="7552">MPQRNKKKLTYARCIRPQYHMYEASTWLFYKQLIPMLLIFVNYFRAVQNQYMLFWLLRDA</sequence>
<accession>A0A096B3T9</accession>
<evidence type="ECO:0000256" key="1">
    <source>
        <dbReference type="SAM" id="Phobius"/>
    </source>
</evidence>
<evidence type="ECO:0000313" key="3">
    <source>
        <dbReference type="Proteomes" id="UP000029578"/>
    </source>
</evidence>
<dbReference type="EMBL" id="JRNS01000166">
    <property type="protein sequence ID" value="KGF53626.1"/>
    <property type="molecule type" value="Genomic_DNA"/>
</dbReference>
<gene>
    <name evidence="2" type="ORF">HMPREF0661_02625</name>
</gene>
<keyword evidence="1" id="KW-0812">Transmembrane</keyword>
<comment type="caution">
    <text evidence="2">The sequence shown here is derived from an EMBL/GenBank/DDBJ whole genome shotgun (WGS) entry which is preliminary data.</text>
</comment>
<evidence type="ECO:0000313" key="2">
    <source>
        <dbReference type="EMBL" id="KGF53626.1"/>
    </source>
</evidence>